<dbReference type="Pfam" id="PF02518">
    <property type="entry name" value="HATPase_c"/>
    <property type="match status" value="1"/>
</dbReference>
<keyword evidence="1" id="KW-1133">Transmembrane helix</keyword>
<reference evidence="3 4" key="1">
    <citation type="journal article" date="2019" name="Int. J. Syst. Evol. Microbiol.">
        <title>The Global Catalogue of Microorganisms (GCM) 10K type strain sequencing project: providing services to taxonomists for standard genome sequencing and annotation.</title>
        <authorList>
            <consortium name="The Broad Institute Genomics Platform"/>
            <consortium name="The Broad Institute Genome Sequencing Center for Infectious Disease"/>
            <person name="Wu L."/>
            <person name="Ma J."/>
        </authorList>
    </citation>
    <scope>NUCLEOTIDE SEQUENCE [LARGE SCALE GENOMIC DNA]</scope>
    <source>
        <strain evidence="3 4">JCM 14559</strain>
    </source>
</reference>
<protein>
    <recommendedName>
        <fullName evidence="2">Histidine kinase/HSP90-like ATPase domain-containing protein</fullName>
    </recommendedName>
</protein>
<feature type="transmembrane region" description="Helical" evidence="1">
    <location>
        <begin position="169"/>
        <end position="186"/>
    </location>
</feature>
<keyword evidence="4" id="KW-1185">Reference proteome</keyword>
<feature type="transmembrane region" description="Helical" evidence="1">
    <location>
        <begin position="140"/>
        <end position="162"/>
    </location>
</feature>
<accession>A0ABN2WK40</accession>
<keyword evidence="1" id="KW-0812">Transmembrane</keyword>
<evidence type="ECO:0000259" key="2">
    <source>
        <dbReference type="Pfam" id="PF02518"/>
    </source>
</evidence>
<evidence type="ECO:0000313" key="3">
    <source>
        <dbReference type="EMBL" id="GAA2093524.1"/>
    </source>
</evidence>
<name>A0ABN2WK40_9ACTN</name>
<evidence type="ECO:0000313" key="4">
    <source>
        <dbReference type="Proteomes" id="UP001500897"/>
    </source>
</evidence>
<evidence type="ECO:0000256" key="1">
    <source>
        <dbReference type="SAM" id="Phobius"/>
    </source>
</evidence>
<feature type="domain" description="Histidine kinase/HSP90-like ATPase" evidence="2">
    <location>
        <begin position="336"/>
        <end position="422"/>
    </location>
</feature>
<dbReference type="InterPro" id="IPR003594">
    <property type="entry name" value="HATPase_dom"/>
</dbReference>
<comment type="caution">
    <text evidence="3">The sequence shown here is derived from an EMBL/GenBank/DDBJ whole genome shotgun (WGS) entry which is preliminary data.</text>
</comment>
<feature type="transmembrane region" description="Helical" evidence="1">
    <location>
        <begin position="84"/>
        <end position="105"/>
    </location>
</feature>
<gene>
    <name evidence="3" type="ORF">GCM10009759_20200</name>
</gene>
<dbReference type="RefSeq" id="WP_344551610.1">
    <property type="nucleotide sequence ID" value="NZ_BAAANS010000010.1"/>
</dbReference>
<sequence length="428" mass="44667">MPPLPPPPVARPAPPPDDRTVRGALRALRGWRPWRPWPGSGGLSTTAAGAELAVVIAFVLMRVGTLLEILPAAPHGLARATAPALDAALMAVALAQSLAMCAVAVRRRQYPAGGWARADVAVAAVVLLGEPWYLLPEDWVGTWTAWGGALSVNAVFGAAIGFPARRQTVAATALVAAAYALPGVVLSHAHAPTAASNLIGYLVFAVAARSSATFIRRLGRDADEARRQAALSAAEAERDRHRLLLHDQITIMRLLSEPGLEPGLVEVLRRQAAAGAARVRHFLEQPDGGGPDDPAAGTATLAALVRRAGEGFTDLPIDYAVDLAADVPVPPAAAGPLHEALATVLHNVRAHAAAGQVVVHADAPPGLGHWEVSVRDDGRGFDQARRPLGFGLRVQVSRALAEVGVESEIRSAPGAGTVVLLRGRLEER</sequence>
<dbReference type="Gene3D" id="3.30.565.10">
    <property type="entry name" value="Histidine kinase-like ATPase, C-terminal domain"/>
    <property type="match status" value="1"/>
</dbReference>
<dbReference type="InterPro" id="IPR036890">
    <property type="entry name" value="HATPase_C_sf"/>
</dbReference>
<organism evidence="3 4">
    <name type="scientific">Kitasatospora saccharophila</name>
    <dbReference type="NCBI Taxonomy" id="407973"/>
    <lineage>
        <taxon>Bacteria</taxon>
        <taxon>Bacillati</taxon>
        <taxon>Actinomycetota</taxon>
        <taxon>Actinomycetes</taxon>
        <taxon>Kitasatosporales</taxon>
        <taxon>Streptomycetaceae</taxon>
        <taxon>Kitasatospora</taxon>
    </lineage>
</organism>
<keyword evidence="1" id="KW-0472">Membrane</keyword>
<feature type="transmembrane region" description="Helical" evidence="1">
    <location>
        <begin position="117"/>
        <end position="134"/>
    </location>
</feature>
<dbReference type="Proteomes" id="UP001500897">
    <property type="component" value="Unassembled WGS sequence"/>
</dbReference>
<dbReference type="SUPFAM" id="SSF55874">
    <property type="entry name" value="ATPase domain of HSP90 chaperone/DNA topoisomerase II/histidine kinase"/>
    <property type="match status" value="1"/>
</dbReference>
<proteinExistence type="predicted"/>
<dbReference type="EMBL" id="BAAANS010000010">
    <property type="protein sequence ID" value="GAA2093524.1"/>
    <property type="molecule type" value="Genomic_DNA"/>
</dbReference>